<dbReference type="EMBL" id="DXEL01000028">
    <property type="protein sequence ID" value="HIX74048.1"/>
    <property type="molecule type" value="Genomic_DNA"/>
</dbReference>
<dbReference type="InterPro" id="IPR011050">
    <property type="entry name" value="Pectin_lyase_fold/virulence"/>
</dbReference>
<evidence type="ECO:0000313" key="2">
    <source>
        <dbReference type="EMBL" id="HIX74048.1"/>
    </source>
</evidence>
<protein>
    <recommendedName>
        <fullName evidence="1">Bacterial repeat domain-containing protein</fullName>
    </recommendedName>
</protein>
<comment type="caution">
    <text evidence="2">The sequence shown here is derived from an EMBL/GenBank/DDBJ whole genome shotgun (WGS) entry which is preliminary data.</text>
</comment>
<dbReference type="InterPro" id="IPR044060">
    <property type="entry name" value="Bacterial_rp_domain"/>
</dbReference>
<reference evidence="2" key="1">
    <citation type="journal article" date="2021" name="PeerJ">
        <title>Extensive microbial diversity within the chicken gut microbiome revealed by metagenomics and culture.</title>
        <authorList>
            <person name="Gilroy R."/>
            <person name="Ravi A."/>
            <person name="Getino M."/>
            <person name="Pursley I."/>
            <person name="Horton D.L."/>
            <person name="Alikhan N.F."/>
            <person name="Baker D."/>
            <person name="Gharbi K."/>
            <person name="Hall N."/>
            <person name="Watson M."/>
            <person name="Adriaenssens E.M."/>
            <person name="Foster-Nyarko E."/>
            <person name="Jarju S."/>
            <person name="Secka A."/>
            <person name="Antonio M."/>
            <person name="Oren A."/>
            <person name="Chaudhuri R.R."/>
            <person name="La Ragione R."/>
            <person name="Hildebrand F."/>
            <person name="Pallen M.J."/>
        </authorList>
    </citation>
    <scope>NUCLEOTIDE SEQUENCE</scope>
    <source>
        <strain evidence="2">ChiGjej6B6-14162</strain>
    </source>
</reference>
<organism evidence="2 3">
    <name type="scientific">Candidatus Parabacteroides intestinipullorum</name>
    <dbReference type="NCBI Taxonomy" id="2838723"/>
    <lineage>
        <taxon>Bacteria</taxon>
        <taxon>Pseudomonadati</taxon>
        <taxon>Bacteroidota</taxon>
        <taxon>Bacteroidia</taxon>
        <taxon>Bacteroidales</taxon>
        <taxon>Tannerellaceae</taxon>
        <taxon>Parabacteroides</taxon>
    </lineage>
</organism>
<gene>
    <name evidence="2" type="ORF">H9977_03275</name>
</gene>
<sequence>MWLILMSVSFSPGAFAQKREIKTLDELLEVLRPMAYQTKSDSVGIVGDVLIAEDGISVDRSIPVAVKASLKGGPLYRAADYEGAILDIGPDGDLTLANTIDGKNVPASQTIVIEAGGRLELADGAKIVNVMKAKRADYVISNSGSFEMTSADAVVNVADAYLEQLDIISRDVFNAEGAKSSLYKGTIGGRLLNYGDLSLYGGFDIRDIWIKATHMLISGGVNDGQAASQVASITIESRLQQDINISSFSPLIVASGFRHGDIIAKGGANYRLTANDADHLLVSGSWEKRVMDNTIVLIDPEQETGGVISNERDLQTAINNAKEGGTKPTELVISESGFDLTGSITIPKGKRILLTGGTIKRAAEQERFCMFIVDGGFLTLRDITLDGNRQSYDYPQSSSIVWVHNSGYLEMGEGAVLRNNTDGSDTTDKIGTVNVWDGTFVMNGGTIRDNYGFHSIIEIGQEGEFRMVDGLITANAGGGIIYNMGNLNLYGGRIIENTNVRNALIINGNGNPEMNTGRLHMCNDMVINNPKCTIGGIVSYTNDFILEGNAFILEDKITLHNDAYIMLQSQLSQFDAGGLRISHQCDANFQLANGQVVAQGGKYSEDILSKITYEGEFQLAADESKIYLSNGGATTGIRTRAELQAAINEAATGSLSEPTELRIAVAGMDMDQMVTIKGKHIKLTGNGVRYLNVVEDVNNRMFSVEDGGSLTIESAFLEGLAGSSKYCTFVYVSSGSSLSLKNVTMKGALSDLQNWSMLRVYGNCTLSNCTITNNNGKAMIFVGSTGQCRIEGGKITGNSCSDSKTTSTLIYNLGALDYVSGEFTNNHAISISSNGTTVLRSPRIKNYLSTLIQDEGSAIWVYSRLDLYGTASVGDAFYLGKSGSNYGCLYLHGALKNTVELVCHDVRDGWVAVQGADYALTSSDLNKITLAKALAEEYKLVKEENKFVLRSLKGKTYNVKTEKCENGMITADKATAAEGEDITVTVTPASGYKLYAEQLRYNRVWPLQPTNKTNVFTFKMPARDVSISAEFIPDDVTVSPVDTTGFTPDDVTPGTGIGNLDSLIIILGGGGVKPEASPVPEEDLPGNLADEVGDATDNGDEYVGSLEELIGILSPGSSDAQSVYVLPVKVAIVFYLPKTLTKADGLRASTEEKYYILNECEGTVTRIVPEYDADAHALFFKTDRMGVFTVMRGGGSSTPNERISSGVVKAVAGNDQLLLYNLPVGETYRIYDIAGRLVDMGVGNGSIVRVELPEAGVYLIKWKQESLKVMMR</sequence>
<accession>A0A9D1X6X8</accession>
<evidence type="ECO:0000259" key="1">
    <source>
        <dbReference type="Pfam" id="PF18998"/>
    </source>
</evidence>
<feature type="domain" description="Bacterial repeat" evidence="1">
    <location>
        <begin position="957"/>
        <end position="1032"/>
    </location>
</feature>
<dbReference type="SUPFAM" id="SSF51126">
    <property type="entry name" value="Pectin lyase-like"/>
    <property type="match status" value="2"/>
</dbReference>
<proteinExistence type="predicted"/>
<dbReference type="Proteomes" id="UP000886740">
    <property type="component" value="Unassembled WGS sequence"/>
</dbReference>
<dbReference type="AlphaFoldDB" id="A0A9D1X6X8"/>
<reference evidence="2" key="2">
    <citation type="submission" date="2021-04" db="EMBL/GenBank/DDBJ databases">
        <authorList>
            <person name="Gilroy R."/>
        </authorList>
    </citation>
    <scope>NUCLEOTIDE SEQUENCE</scope>
    <source>
        <strain evidence="2">ChiGjej6B6-14162</strain>
    </source>
</reference>
<dbReference type="Pfam" id="PF18998">
    <property type="entry name" value="Flg_new_2"/>
    <property type="match status" value="1"/>
</dbReference>
<evidence type="ECO:0000313" key="3">
    <source>
        <dbReference type="Proteomes" id="UP000886740"/>
    </source>
</evidence>
<name>A0A9D1X6X8_9BACT</name>